<reference evidence="7" key="2">
    <citation type="submission" date="2011-03" db="EMBL/GenBank/DDBJ databases">
        <title>The complete genome of Hippea maritima DSM 10411.</title>
        <authorList>
            <consortium name="US DOE Joint Genome Institute (JGI-PGF)"/>
            <person name="Lucas S."/>
            <person name="Copeland A."/>
            <person name="Lapidus A."/>
            <person name="Bruce D."/>
            <person name="Goodwin L."/>
            <person name="Pitluck S."/>
            <person name="Peters L."/>
            <person name="Kyrpides N."/>
            <person name="Mavromatis K."/>
            <person name="Pagani I."/>
            <person name="Ivanova N."/>
            <person name="Mikhailova N."/>
            <person name="Lu M."/>
            <person name="Detter J.C."/>
            <person name="Tapia R."/>
            <person name="Han C."/>
            <person name="Land M."/>
            <person name="Hauser L."/>
            <person name="Markowitz V."/>
            <person name="Cheng J.-F."/>
            <person name="Hugenholtz P."/>
            <person name="Woyke T."/>
            <person name="Wu D."/>
            <person name="Spring S."/>
            <person name="Schroeder M."/>
            <person name="Brambilla E."/>
            <person name="Klenk H.-P."/>
            <person name="Eisen J.A."/>
        </authorList>
    </citation>
    <scope>NUCLEOTIDE SEQUENCE [LARGE SCALE GENOMIC DNA]</scope>
    <source>
        <strain evidence="7">ATCC 700847 / DSM 10411 / MH2</strain>
    </source>
</reference>
<gene>
    <name evidence="6" type="ordered locus">Hipma_0182</name>
</gene>
<dbReference type="EMBL" id="CP002606">
    <property type="protein sequence ID" value="AEA33161.1"/>
    <property type="molecule type" value="Genomic_DNA"/>
</dbReference>
<evidence type="ECO:0000256" key="4">
    <source>
        <dbReference type="SAM" id="Phobius"/>
    </source>
</evidence>
<dbReference type="PROSITE" id="PS50850">
    <property type="entry name" value="MFS"/>
    <property type="match status" value="1"/>
</dbReference>
<feature type="domain" description="Major facilitator superfamily (MFS) profile" evidence="5">
    <location>
        <begin position="1"/>
        <end position="387"/>
    </location>
</feature>
<dbReference type="STRING" id="760142.Hipma_0182"/>
<dbReference type="GO" id="GO:0022857">
    <property type="term" value="F:transmembrane transporter activity"/>
    <property type="evidence" value="ECO:0007669"/>
    <property type="project" value="InterPro"/>
</dbReference>
<name>F2LXH5_HIPMA</name>
<feature type="transmembrane region" description="Helical" evidence="4">
    <location>
        <begin position="214"/>
        <end position="233"/>
    </location>
</feature>
<feature type="transmembrane region" description="Helical" evidence="4">
    <location>
        <begin position="165"/>
        <end position="188"/>
    </location>
</feature>
<dbReference type="CDD" id="cd17370">
    <property type="entry name" value="MFS_MJ1317_like"/>
    <property type="match status" value="1"/>
</dbReference>
<dbReference type="Proteomes" id="UP000008139">
    <property type="component" value="Chromosome"/>
</dbReference>
<dbReference type="eggNOG" id="COG2211">
    <property type="taxonomic scope" value="Bacteria"/>
</dbReference>
<dbReference type="Pfam" id="PF07690">
    <property type="entry name" value="MFS_1"/>
    <property type="match status" value="1"/>
</dbReference>
<feature type="transmembrane region" description="Helical" evidence="4">
    <location>
        <begin position="77"/>
        <end position="97"/>
    </location>
</feature>
<evidence type="ECO:0000259" key="5">
    <source>
        <dbReference type="PROSITE" id="PS50850"/>
    </source>
</evidence>
<feature type="transmembrane region" description="Helical" evidence="4">
    <location>
        <begin position="275"/>
        <end position="293"/>
    </location>
</feature>
<dbReference type="PANTHER" id="PTHR23518">
    <property type="entry name" value="C-METHYLTRANSFERASE"/>
    <property type="match status" value="1"/>
</dbReference>
<feature type="transmembrane region" description="Helical" evidence="4">
    <location>
        <begin position="332"/>
        <end position="353"/>
    </location>
</feature>
<feature type="transmembrane region" description="Helical" evidence="4">
    <location>
        <begin position="44"/>
        <end position="65"/>
    </location>
</feature>
<feature type="transmembrane region" description="Helical" evidence="4">
    <location>
        <begin position="142"/>
        <end position="159"/>
    </location>
</feature>
<dbReference type="Gene3D" id="1.20.1250.20">
    <property type="entry name" value="MFS general substrate transporter like domains"/>
    <property type="match status" value="2"/>
</dbReference>
<accession>F2LXH5</accession>
<dbReference type="InParanoid" id="F2LXH5"/>
<feature type="transmembrane region" description="Helical" evidence="4">
    <location>
        <begin position="239"/>
        <end position="263"/>
    </location>
</feature>
<keyword evidence="2 4" id="KW-1133">Transmembrane helix</keyword>
<dbReference type="OrthoDB" id="9803985at2"/>
<dbReference type="KEGG" id="hmr:Hipma_0182"/>
<evidence type="ECO:0000256" key="1">
    <source>
        <dbReference type="ARBA" id="ARBA00022692"/>
    </source>
</evidence>
<dbReference type="InterPro" id="IPR011701">
    <property type="entry name" value="MFS"/>
</dbReference>
<dbReference type="PANTHER" id="PTHR23518:SF2">
    <property type="entry name" value="MAJOR FACILITATOR SUPERFAMILY TRANSPORTER"/>
    <property type="match status" value="1"/>
</dbReference>
<dbReference type="RefSeq" id="WP_013681206.1">
    <property type="nucleotide sequence ID" value="NC_015318.1"/>
</dbReference>
<proteinExistence type="predicted"/>
<dbReference type="InterPro" id="IPR036259">
    <property type="entry name" value="MFS_trans_sf"/>
</dbReference>
<evidence type="ECO:0000256" key="2">
    <source>
        <dbReference type="ARBA" id="ARBA00022989"/>
    </source>
</evidence>
<protein>
    <submittedName>
        <fullName evidence="6">Major facilitator superfamily MFS_1</fullName>
    </submittedName>
</protein>
<evidence type="ECO:0000313" key="7">
    <source>
        <dbReference type="Proteomes" id="UP000008139"/>
    </source>
</evidence>
<evidence type="ECO:0000256" key="3">
    <source>
        <dbReference type="ARBA" id="ARBA00023136"/>
    </source>
</evidence>
<feature type="transmembrane region" description="Helical" evidence="4">
    <location>
        <begin position="359"/>
        <end position="381"/>
    </location>
</feature>
<dbReference type="HOGENOM" id="CLU_040020_1_0_7"/>
<keyword evidence="3 4" id="KW-0472">Membrane</keyword>
<dbReference type="AlphaFoldDB" id="F2LXH5"/>
<keyword evidence="1 4" id="KW-0812">Transmembrane</keyword>
<keyword evidence="7" id="KW-1185">Reference proteome</keyword>
<evidence type="ECO:0000313" key="6">
    <source>
        <dbReference type="EMBL" id="AEA33161.1"/>
    </source>
</evidence>
<feature type="transmembrane region" description="Helical" evidence="4">
    <location>
        <begin position="299"/>
        <end position="320"/>
    </location>
</feature>
<sequence length="387" mass="42527">MKNIDKNVVLLGWVSYFTDMASAMINPVLPVFVVYTLHEGVDKLGIIVAVSTFVSYALRFVSGYISDRLNITKPLVVGGYLVSAISKPLIGSAYNYIEIALLKAVERVGKAMRSAPKDSMIAFYSKKKRSGKTFGFHKTMDIAGELSGTILLFALLYHFGQNETIIRNIFHATLIPGFVGVAIVALFVKNVKRAKKKSAAHFELTYKDKATVKILFFYFIFIFFIFNEAFFTMQAKGVGIATTFIPLLFIVSTTTQTATSYLSGILIDKIGTKKMMLVAYASGIFAQFLLYIQKPVFTWIAYIFLGLFTVISLNANRALIADSSDNKGSIYGIFYAGVAVFGASGAYICGTIWKHIGVSAALEFSLAGCISITVFYVLYAADFLSSD</sequence>
<reference evidence="6 7" key="1">
    <citation type="journal article" date="2011" name="Stand. Genomic Sci.">
        <title>Complete genome sequence of the thermophilic sulfur-reducer Hippea maritima type strain (MH(2)).</title>
        <authorList>
            <person name="Huntemann M."/>
            <person name="Lu M."/>
            <person name="Nolan M."/>
            <person name="Lapidus A."/>
            <person name="Lucas S."/>
            <person name="Hammon N."/>
            <person name="Deshpande S."/>
            <person name="Cheng J.F."/>
            <person name="Tapia R."/>
            <person name="Han C."/>
            <person name="Goodwin L."/>
            <person name="Pitluck S."/>
            <person name="Liolios K."/>
            <person name="Pagani I."/>
            <person name="Ivanova N."/>
            <person name="Ovchinikova G."/>
            <person name="Pati A."/>
            <person name="Chen A."/>
            <person name="Palaniappan K."/>
            <person name="Land M."/>
            <person name="Hauser L."/>
            <person name="Jeffries C.D."/>
            <person name="Detter J.C."/>
            <person name="Brambilla E.M."/>
            <person name="Rohde M."/>
            <person name="Spring S."/>
            <person name="Goker M."/>
            <person name="Woyke T."/>
            <person name="Bristow J."/>
            <person name="Eisen J.A."/>
            <person name="Markowitz V."/>
            <person name="Hugenholtz P."/>
            <person name="Kyrpides N.C."/>
            <person name="Klenk H.P."/>
            <person name="Mavromatis K."/>
        </authorList>
    </citation>
    <scope>NUCLEOTIDE SEQUENCE [LARGE SCALE GENOMIC DNA]</scope>
    <source>
        <strain evidence="7">ATCC 700847 / DSM 10411 / MH2</strain>
    </source>
</reference>
<dbReference type="InterPro" id="IPR020846">
    <property type="entry name" value="MFS_dom"/>
</dbReference>
<organism evidence="6 7">
    <name type="scientific">Hippea maritima (strain ATCC 700847 / DSM 10411 / MH2)</name>
    <dbReference type="NCBI Taxonomy" id="760142"/>
    <lineage>
        <taxon>Bacteria</taxon>
        <taxon>Pseudomonadati</taxon>
        <taxon>Campylobacterota</taxon>
        <taxon>Desulfurellia</taxon>
        <taxon>Desulfurellales</taxon>
        <taxon>Hippeaceae</taxon>
        <taxon>Hippea</taxon>
    </lineage>
</organism>
<dbReference type="SUPFAM" id="SSF103473">
    <property type="entry name" value="MFS general substrate transporter"/>
    <property type="match status" value="1"/>
</dbReference>